<feature type="region of interest" description="Disordered" evidence="9">
    <location>
        <begin position="180"/>
        <end position="361"/>
    </location>
</feature>
<evidence type="ECO:0000256" key="3">
    <source>
        <dbReference type="ARBA" id="ARBA00020629"/>
    </source>
</evidence>
<gene>
    <name evidence="8" type="primary">MED4</name>
    <name evidence="10" type="ORF">DdX_13673</name>
</gene>
<keyword evidence="6 8" id="KW-0539">Nucleus</keyword>
<evidence type="ECO:0000313" key="10">
    <source>
        <dbReference type="EMBL" id="KAI1705358.1"/>
    </source>
</evidence>
<dbReference type="GO" id="GO:0003712">
    <property type="term" value="F:transcription coregulator activity"/>
    <property type="evidence" value="ECO:0007669"/>
    <property type="project" value="InterPro"/>
</dbReference>
<evidence type="ECO:0000256" key="6">
    <source>
        <dbReference type="ARBA" id="ARBA00023242"/>
    </source>
</evidence>
<dbReference type="Pfam" id="PF10018">
    <property type="entry name" value="Med4"/>
    <property type="match status" value="1"/>
</dbReference>
<feature type="compositionally biased region" description="Low complexity" evidence="9">
    <location>
        <begin position="246"/>
        <end position="260"/>
    </location>
</feature>
<dbReference type="Proteomes" id="UP001201812">
    <property type="component" value="Unassembled WGS sequence"/>
</dbReference>
<feature type="compositionally biased region" description="Acidic residues" evidence="9">
    <location>
        <begin position="352"/>
        <end position="361"/>
    </location>
</feature>
<feature type="compositionally biased region" description="Low complexity" evidence="9">
    <location>
        <begin position="313"/>
        <end position="331"/>
    </location>
</feature>
<dbReference type="AlphaFoldDB" id="A0AAD4MYA1"/>
<comment type="subunit">
    <text evidence="8">Component of the Mediator complex.</text>
</comment>
<evidence type="ECO:0000313" key="11">
    <source>
        <dbReference type="Proteomes" id="UP001201812"/>
    </source>
</evidence>
<evidence type="ECO:0000256" key="9">
    <source>
        <dbReference type="SAM" id="MobiDB-lite"/>
    </source>
</evidence>
<dbReference type="GO" id="GO:0016592">
    <property type="term" value="C:mediator complex"/>
    <property type="evidence" value="ECO:0007669"/>
    <property type="project" value="InterPro"/>
</dbReference>
<keyword evidence="5 8" id="KW-0804">Transcription</keyword>
<feature type="compositionally biased region" description="Polar residues" evidence="9">
    <location>
        <begin position="180"/>
        <end position="194"/>
    </location>
</feature>
<evidence type="ECO:0000256" key="2">
    <source>
        <dbReference type="ARBA" id="ARBA00009626"/>
    </source>
</evidence>
<keyword evidence="11" id="KW-1185">Reference proteome</keyword>
<comment type="function">
    <text evidence="8">Component of the Mediator complex, a coactivator involved in the regulated transcription of nearly all RNA polymerase II-dependent genes. Mediator functions as a bridge to convey information from gene-specific regulatory proteins to the basal RNA polymerase II transcription machinery. Mediator is recruited to promoters by direct interactions with regulatory proteins and serves as a scaffold for the assembly of a functional preinitiation complex with RNA polymerase II and the general transcription factors.</text>
</comment>
<keyword evidence="4 8" id="KW-0805">Transcription regulation</keyword>
<name>A0AAD4MYA1_9BILA</name>
<comment type="subcellular location">
    <subcellularLocation>
        <location evidence="1 8">Nucleus</location>
    </subcellularLocation>
</comment>
<evidence type="ECO:0000256" key="5">
    <source>
        <dbReference type="ARBA" id="ARBA00023163"/>
    </source>
</evidence>
<accession>A0AAD4MYA1</accession>
<proteinExistence type="inferred from homology"/>
<feature type="compositionally biased region" description="Low complexity" evidence="9">
    <location>
        <begin position="342"/>
        <end position="351"/>
    </location>
</feature>
<evidence type="ECO:0000256" key="7">
    <source>
        <dbReference type="ARBA" id="ARBA00031257"/>
    </source>
</evidence>
<dbReference type="GO" id="GO:0006357">
    <property type="term" value="P:regulation of transcription by RNA polymerase II"/>
    <property type="evidence" value="ECO:0007669"/>
    <property type="project" value="InterPro"/>
</dbReference>
<dbReference type="GO" id="GO:0070847">
    <property type="term" value="C:core mediator complex"/>
    <property type="evidence" value="ECO:0007669"/>
    <property type="project" value="TreeGrafter"/>
</dbReference>
<feature type="compositionally biased region" description="Polar residues" evidence="9">
    <location>
        <begin position="285"/>
        <end position="307"/>
    </location>
</feature>
<organism evidence="10 11">
    <name type="scientific">Ditylenchus destructor</name>
    <dbReference type="NCBI Taxonomy" id="166010"/>
    <lineage>
        <taxon>Eukaryota</taxon>
        <taxon>Metazoa</taxon>
        <taxon>Ecdysozoa</taxon>
        <taxon>Nematoda</taxon>
        <taxon>Chromadorea</taxon>
        <taxon>Rhabditida</taxon>
        <taxon>Tylenchina</taxon>
        <taxon>Tylenchomorpha</taxon>
        <taxon>Sphaerularioidea</taxon>
        <taxon>Anguinidae</taxon>
        <taxon>Anguininae</taxon>
        <taxon>Ditylenchus</taxon>
    </lineage>
</organism>
<dbReference type="InterPro" id="IPR019258">
    <property type="entry name" value="Mediator_Med4"/>
</dbReference>
<dbReference type="PANTHER" id="PTHR13208:SF2">
    <property type="entry name" value="MEDIATOR OF RNA POLYMERASE II TRANSCRIPTION SUBUNIT 4"/>
    <property type="match status" value="1"/>
</dbReference>
<protein>
    <recommendedName>
        <fullName evidence="3 8">Mediator of RNA polymerase II transcription subunit 4</fullName>
    </recommendedName>
    <alternativeName>
        <fullName evidence="7 8">Mediator complex subunit 4</fullName>
    </alternativeName>
</protein>
<evidence type="ECO:0000256" key="1">
    <source>
        <dbReference type="ARBA" id="ARBA00004123"/>
    </source>
</evidence>
<comment type="caution">
    <text evidence="10">The sequence shown here is derived from an EMBL/GenBank/DDBJ whole genome shotgun (WGS) entry which is preliminary data.</text>
</comment>
<sequence>MDNRSPKEQLSECVDDFETISKKILEKLLLEKRQLMHQGGDKSAASETIAGLAELFQQKATDFNRYLKTVPNHQEREEYIRTLEKTVDTKDSVIRKLASELKYVELSLQEATYQAEKKLKSIRESETNRAFSEDVIRLAHQISKSHSVASSLFWQQGDPGRPFPIESDFAQSALQLSRTVPQPQHPFNRQSSTGAIGLTRSGSSTGLGGHLRGSPMMNPAMNPGFGPVPGGKYTPSPRQGIFGQAGPISGSPRGRPPGSGMNSAQGARLPSPSTRGMHPHILQRRPSQSPRSAAGSNMMTGATTSPYMSMPNMQSALMQQQQRAQNERQNSVGDLEKVEQMSSADSSSSSSSDDDASPGNM</sequence>
<dbReference type="Gene3D" id="1.20.5.170">
    <property type="match status" value="1"/>
</dbReference>
<keyword evidence="8" id="KW-0010">Activator</keyword>
<evidence type="ECO:0000256" key="4">
    <source>
        <dbReference type="ARBA" id="ARBA00023015"/>
    </source>
</evidence>
<evidence type="ECO:0000256" key="8">
    <source>
        <dbReference type="RuleBase" id="RU364141"/>
    </source>
</evidence>
<dbReference type="PANTHER" id="PTHR13208">
    <property type="entry name" value="MEDIATOR OF RNA POLYMERASE II TRANSCRIPTION SUBUNIT 4"/>
    <property type="match status" value="1"/>
</dbReference>
<reference evidence="10" key="1">
    <citation type="submission" date="2022-01" db="EMBL/GenBank/DDBJ databases">
        <title>Genome Sequence Resource for Two Populations of Ditylenchus destructor, the Migratory Endoparasitic Phytonematode.</title>
        <authorList>
            <person name="Zhang H."/>
            <person name="Lin R."/>
            <person name="Xie B."/>
        </authorList>
    </citation>
    <scope>NUCLEOTIDE SEQUENCE</scope>
    <source>
        <strain evidence="10">BazhouSP</strain>
    </source>
</reference>
<comment type="similarity">
    <text evidence="2 8">Belongs to the Mediator complex subunit 4 family.</text>
</comment>
<dbReference type="EMBL" id="JAKKPZ010000057">
    <property type="protein sequence ID" value="KAI1705358.1"/>
    <property type="molecule type" value="Genomic_DNA"/>
</dbReference>